<gene>
    <name evidence="2" type="ORF">BET10_00840</name>
</gene>
<dbReference type="Pfam" id="PF06961">
    <property type="entry name" value="DUF1294"/>
    <property type="match status" value="1"/>
</dbReference>
<dbReference type="Proteomes" id="UP000179786">
    <property type="component" value="Unassembled WGS sequence"/>
</dbReference>
<keyword evidence="1" id="KW-1133">Transmembrane helix</keyword>
<sequence length="88" mass="10360">MVAYYVIINILFLLIFWSDKQRAIAAHRRISEVKLLALSSLAGNMTMFIAQKYLRHKCQKWQFNAKLLLLSFAQTAILVWLSYRLLIQ</sequence>
<evidence type="ECO:0000313" key="2">
    <source>
        <dbReference type="EMBL" id="OHU87246.1"/>
    </source>
</evidence>
<evidence type="ECO:0000256" key="1">
    <source>
        <dbReference type="SAM" id="Phobius"/>
    </source>
</evidence>
<reference evidence="2 3" key="1">
    <citation type="submission" date="2016-09" db="EMBL/GenBank/DDBJ databases">
        <title>Pseudoalteromonas amylolytica sp. nov., isolated from the surface seawater.</title>
        <authorList>
            <person name="Wu Y.-H."/>
            <person name="Cheng H."/>
            <person name="Jin X.-B."/>
            <person name="Wang C.-S."/>
            <person name="Xu X.-W."/>
        </authorList>
    </citation>
    <scope>NUCLEOTIDE SEQUENCE [LARGE SCALE GENOMIC DNA]</scope>
    <source>
        <strain evidence="2 3">JW1</strain>
    </source>
</reference>
<name>A0A1S1MTL0_9GAMM</name>
<protein>
    <recommendedName>
        <fullName evidence="4">DUF1294 domain-containing protein</fullName>
    </recommendedName>
</protein>
<proteinExistence type="predicted"/>
<keyword evidence="3" id="KW-1185">Reference proteome</keyword>
<dbReference type="InterPro" id="IPR010718">
    <property type="entry name" value="DUF1294"/>
</dbReference>
<dbReference type="AlphaFoldDB" id="A0A1S1MTL0"/>
<accession>A0A1S1MTL0</accession>
<evidence type="ECO:0008006" key="4">
    <source>
        <dbReference type="Google" id="ProtNLM"/>
    </source>
</evidence>
<keyword evidence="1" id="KW-0472">Membrane</keyword>
<dbReference type="EMBL" id="MKJU01000035">
    <property type="protein sequence ID" value="OHU87246.1"/>
    <property type="molecule type" value="Genomic_DNA"/>
</dbReference>
<evidence type="ECO:0000313" key="3">
    <source>
        <dbReference type="Proteomes" id="UP000179786"/>
    </source>
</evidence>
<keyword evidence="1" id="KW-0812">Transmembrane</keyword>
<comment type="caution">
    <text evidence="2">The sequence shown here is derived from an EMBL/GenBank/DDBJ whole genome shotgun (WGS) entry which is preliminary data.</text>
</comment>
<feature type="transmembrane region" description="Helical" evidence="1">
    <location>
        <begin position="67"/>
        <end position="87"/>
    </location>
</feature>
<organism evidence="2 3">
    <name type="scientific">Pseudoalteromonas amylolytica</name>
    <dbReference type="NCBI Taxonomy" id="1859457"/>
    <lineage>
        <taxon>Bacteria</taxon>
        <taxon>Pseudomonadati</taxon>
        <taxon>Pseudomonadota</taxon>
        <taxon>Gammaproteobacteria</taxon>
        <taxon>Alteromonadales</taxon>
        <taxon>Pseudoalteromonadaceae</taxon>
        <taxon>Pseudoalteromonas</taxon>
    </lineage>
</organism>